<organism evidence="1 2">
    <name type="scientific">Aphis craccivora</name>
    <name type="common">Cowpea aphid</name>
    <dbReference type="NCBI Taxonomy" id="307492"/>
    <lineage>
        <taxon>Eukaryota</taxon>
        <taxon>Metazoa</taxon>
        <taxon>Ecdysozoa</taxon>
        <taxon>Arthropoda</taxon>
        <taxon>Hexapoda</taxon>
        <taxon>Insecta</taxon>
        <taxon>Pterygota</taxon>
        <taxon>Neoptera</taxon>
        <taxon>Paraneoptera</taxon>
        <taxon>Hemiptera</taxon>
        <taxon>Sternorrhyncha</taxon>
        <taxon>Aphidomorpha</taxon>
        <taxon>Aphidoidea</taxon>
        <taxon>Aphididae</taxon>
        <taxon>Aphidini</taxon>
        <taxon>Aphis</taxon>
        <taxon>Aphis</taxon>
    </lineage>
</organism>
<keyword evidence="2" id="KW-1185">Reference proteome</keyword>
<dbReference type="PANTHER" id="PTHR31912">
    <property type="entry name" value="IP13529P"/>
    <property type="match status" value="1"/>
</dbReference>
<dbReference type="PANTHER" id="PTHR31912:SF36">
    <property type="entry name" value="C2H2-TYPE DOMAIN-CONTAINING PROTEIN"/>
    <property type="match status" value="1"/>
</dbReference>
<name>A0A6G0VWR4_APHCR</name>
<reference evidence="1 2" key="1">
    <citation type="submission" date="2019-08" db="EMBL/GenBank/DDBJ databases">
        <title>Whole genome of Aphis craccivora.</title>
        <authorList>
            <person name="Voronova N.V."/>
            <person name="Shulinski R.S."/>
            <person name="Bandarenka Y.V."/>
            <person name="Zhorov D.G."/>
            <person name="Warner D."/>
        </authorList>
    </citation>
    <scope>NUCLEOTIDE SEQUENCE [LARGE SCALE GENOMIC DNA]</scope>
    <source>
        <strain evidence="1">180601</strain>
        <tissue evidence="1">Whole Body</tissue>
    </source>
</reference>
<dbReference type="OrthoDB" id="6616225at2759"/>
<feature type="non-terminal residue" evidence="1">
    <location>
        <position position="1"/>
    </location>
</feature>
<gene>
    <name evidence="1" type="ORF">FWK35_00032505</name>
</gene>
<comment type="caution">
    <text evidence="1">The sequence shown here is derived from an EMBL/GenBank/DDBJ whole genome shotgun (WGS) entry which is preliminary data.</text>
</comment>
<dbReference type="AlphaFoldDB" id="A0A6G0VWR4"/>
<feature type="non-terminal residue" evidence="1">
    <location>
        <position position="974"/>
    </location>
</feature>
<proteinExistence type="predicted"/>
<protein>
    <submittedName>
        <fullName evidence="1">MULE domain-containing protein</fullName>
    </submittedName>
</protein>
<accession>A0A6G0VWR4</accession>
<evidence type="ECO:0000313" key="1">
    <source>
        <dbReference type="EMBL" id="KAF0711012.1"/>
    </source>
</evidence>
<dbReference type="Proteomes" id="UP000478052">
    <property type="component" value="Unassembled WGS sequence"/>
</dbReference>
<evidence type="ECO:0000313" key="2">
    <source>
        <dbReference type="Proteomes" id="UP000478052"/>
    </source>
</evidence>
<sequence length="974" mass="112241">KSAKGKLLDCFNNRRREYKKAGLIVNSPNRTDHSLPKSALLLASTQQVVYTDSENVDESLSWLHNSSDPWDIVIKHWSITRTTRLKKILDTNYEKISIADYMKEYPALQKPAGYNLLIDDFNFIHPDKINSLYETFPLYKTRILELAKTASLKLRDNTIKGILNEYLDLALASEEASAIATFSILPFLFSPTSSKRKKGKNSSWKPSKIEMKDGFITHLKSYSELQETVTRRKNKYAQLGCTLQPFIIIVGPSINEIAQFYVYVDNTYYVLNSIVGAIDCCFKVIHALNLEYPIECLQVWTFIQKVFFKIKTVWDTEFISVNSLIKNHCNRSYYLLNSFKKHVTATHYSQTSKQTKHFVTTSFQSNELASVNTQKSFANTPTSIEIPPIQPLLVDNFNNPNFPSNQIEQFLASLYANSQIPRNVVQTVTEGVTDIIRGFEYHFSNLNTEYKRIKYYTDYGSYISPVEIVIGQRLNENRNNNTFSIIPTHCTEQFIPMRDVLKKFFQLKYILKDTIDYVNKTKSCDAVLMNFIQGKVWEKKMKSYDENQIVLPIFLFFDDYEVGNPLGSHSGIHKLGAVYFTVPCIPIHLQSSLSNIFLALLFNSSDRQQFGNHIIFRPLINELNYLKDTGIEIESNEFKGNIKFELGLIVGDNLGIHSMTGFVESFSSNYPCRVYVLECYVTTSGIKDVCVWHDVCGFNVLDQSGMDIMHDLLEGVCKFDIAFLLNYYMYELKIFSLQILNERMIHFDYGPDSSSKPPVLIMENIHKNNIRLSASEMLVFVRYFGLLIGDFVPKNDPVWHLYILLRQILDLITSISLQIDSCELLQTLIAEHHNLYLMYSKQNLKPKHHFMLHYHTMLKKFGPLVALWSMRFEAKHRISKIAANTTSNRRNICKTLAIKHQLQLNNIFFKGSLPTHFETGPPKLLSDSELEVLKNVLQFSSVESIVKCPWVSIKGTKYKPKLVLTLDIHENDLP</sequence>
<dbReference type="EMBL" id="VUJU01011442">
    <property type="protein sequence ID" value="KAF0711012.1"/>
    <property type="molecule type" value="Genomic_DNA"/>
</dbReference>